<dbReference type="GO" id="GO:0005634">
    <property type="term" value="C:nucleus"/>
    <property type="evidence" value="ECO:0007669"/>
    <property type="project" value="UniProtKB-SubCell"/>
</dbReference>
<dbReference type="SMART" id="SM00355">
    <property type="entry name" value="ZnF_C2H2"/>
    <property type="match status" value="3"/>
</dbReference>
<dbReference type="InterPro" id="IPR001909">
    <property type="entry name" value="KRAB"/>
</dbReference>
<evidence type="ECO:0000256" key="7">
    <source>
        <dbReference type="ARBA" id="ARBA00022833"/>
    </source>
</evidence>
<organism evidence="16 17">
    <name type="scientific">Aquarana catesbeiana</name>
    <name type="common">American bullfrog</name>
    <name type="synonym">Rana catesbeiana</name>
    <dbReference type="NCBI Taxonomy" id="8400"/>
    <lineage>
        <taxon>Eukaryota</taxon>
        <taxon>Metazoa</taxon>
        <taxon>Chordata</taxon>
        <taxon>Craniata</taxon>
        <taxon>Vertebrata</taxon>
        <taxon>Euteleostomi</taxon>
        <taxon>Amphibia</taxon>
        <taxon>Batrachia</taxon>
        <taxon>Anura</taxon>
        <taxon>Neobatrachia</taxon>
        <taxon>Ranoidea</taxon>
        <taxon>Ranidae</taxon>
        <taxon>Aquarana</taxon>
    </lineage>
</organism>
<reference evidence="17" key="1">
    <citation type="journal article" date="2017" name="Nat. Commun.">
        <title>The North American bullfrog draft genome provides insight into hormonal regulation of long noncoding RNA.</title>
        <authorList>
            <person name="Hammond S.A."/>
            <person name="Warren R.L."/>
            <person name="Vandervalk B.P."/>
            <person name="Kucuk E."/>
            <person name="Khan H."/>
            <person name="Gibb E.A."/>
            <person name="Pandoh P."/>
            <person name="Kirk H."/>
            <person name="Zhao Y."/>
            <person name="Jones M."/>
            <person name="Mungall A.J."/>
            <person name="Coope R."/>
            <person name="Pleasance S."/>
            <person name="Moore R.A."/>
            <person name="Holt R.A."/>
            <person name="Round J.M."/>
            <person name="Ohora S."/>
            <person name="Walle B.V."/>
            <person name="Veldhoen N."/>
            <person name="Helbing C.C."/>
            <person name="Birol I."/>
        </authorList>
    </citation>
    <scope>NUCLEOTIDE SEQUENCE [LARGE SCALE GENOMIC DNA]</scope>
</reference>
<sequence length="519" mass="59394">MMSAGARWSVPITFDEVAVYFLEEEWRHLEAWQRELYQEVMRDNLEAVLSLGYEYRQPPPPPRVFTEDDKWIVRYSEDPLEADEEKGPPNEVQRTFKNYSPGSSGHLTNGVTQQDNLKPPSAKKLHQSLECKINFGSWSQLAAHRRTHDQEKAKHANTRQAVKPEDSQRQAHDQRKVPSQSKTDTVKPVTSQSVTPGGKLVEHHRTHTGEKPFQCSVCGKGFTKRSHLKEHLRIHNGDKPYKCDQSNQEPQPSSDLDVCKKNNRDPLSVHNEYKKTSSEKEHNISEICKSHHELQSRNGFDLSKHNVCKPKPKKGPDICKKPHRKPHEVDMHGTHKKTPKEPQSPNVPSVCRKSCQESQTHNDIDLCKKTSPEPQPMNSPDVFKKTHQAPEQMNHHDLSRRTTHESQPQNCTDIKEKTSLKEQLDLQTSCSVDATKEPESGTEPVPTRTADTENEPDVTEDLEDAYLPWSPLSQYLAAAWPPEKQYSCGECDKTFLEKSKFVVHLRTHTGERPFKCSQC</sequence>
<evidence type="ECO:0000259" key="14">
    <source>
        <dbReference type="PROSITE" id="PS50157"/>
    </source>
</evidence>
<keyword evidence="8" id="KW-0805">Transcription regulation</keyword>
<comment type="function">
    <text evidence="1">May be involved in transcriptional regulation.</text>
</comment>
<evidence type="ECO:0000256" key="2">
    <source>
        <dbReference type="ARBA" id="ARBA00004123"/>
    </source>
</evidence>
<dbReference type="SMART" id="SM00349">
    <property type="entry name" value="KRAB"/>
    <property type="match status" value="1"/>
</dbReference>
<feature type="domain" description="C2H2-type" evidence="14">
    <location>
        <begin position="213"/>
        <end position="240"/>
    </location>
</feature>
<keyword evidence="9" id="KW-0238">DNA-binding</keyword>
<dbReference type="FunFam" id="3.30.160.60:FF:000478">
    <property type="entry name" value="Zinc finger protein 133"/>
    <property type="match status" value="1"/>
</dbReference>
<dbReference type="EMBL" id="KV923635">
    <property type="protein sequence ID" value="PIO40451.1"/>
    <property type="molecule type" value="Genomic_DNA"/>
</dbReference>
<evidence type="ECO:0000256" key="6">
    <source>
        <dbReference type="ARBA" id="ARBA00022771"/>
    </source>
</evidence>
<keyword evidence="11" id="KW-0539">Nucleus</keyword>
<dbReference type="FunFam" id="3.30.160.60:FF:001158">
    <property type="entry name" value="zinc finger protein 22"/>
    <property type="match status" value="1"/>
</dbReference>
<evidence type="ECO:0000313" key="17">
    <source>
        <dbReference type="Proteomes" id="UP000228934"/>
    </source>
</evidence>
<dbReference type="Pfam" id="PF00096">
    <property type="entry name" value="zf-C2H2"/>
    <property type="match status" value="2"/>
</dbReference>
<evidence type="ECO:0000313" key="16">
    <source>
        <dbReference type="EMBL" id="PIO40451.1"/>
    </source>
</evidence>
<feature type="compositionally biased region" description="Basic and acidic residues" evidence="13">
    <location>
        <begin position="393"/>
        <end position="404"/>
    </location>
</feature>
<dbReference type="Proteomes" id="UP000228934">
    <property type="component" value="Unassembled WGS sequence"/>
</dbReference>
<feature type="compositionally biased region" description="Polar residues" evidence="13">
    <location>
        <begin position="244"/>
        <end position="254"/>
    </location>
</feature>
<dbReference type="AlphaFoldDB" id="A0A2G9SM33"/>
<evidence type="ECO:0000256" key="4">
    <source>
        <dbReference type="ARBA" id="ARBA00022723"/>
    </source>
</evidence>
<evidence type="ECO:0000256" key="5">
    <source>
        <dbReference type="ARBA" id="ARBA00022737"/>
    </source>
</evidence>
<feature type="region of interest" description="Disordered" evidence="13">
    <location>
        <begin position="79"/>
        <end position="125"/>
    </location>
</feature>
<dbReference type="PROSITE" id="PS50805">
    <property type="entry name" value="KRAB"/>
    <property type="match status" value="1"/>
</dbReference>
<feature type="compositionally biased region" description="Polar residues" evidence="13">
    <location>
        <begin position="177"/>
        <end position="195"/>
    </location>
</feature>
<comment type="subcellular location">
    <subcellularLocation>
        <location evidence="2">Nucleus</location>
    </subcellularLocation>
</comment>
<accession>A0A2G9SM33</accession>
<dbReference type="SUPFAM" id="SSF109640">
    <property type="entry name" value="KRAB domain (Kruppel-associated box)"/>
    <property type="match status" value="1"/>
</dbReference>
<feature type="non-terminal residue" evidence="16">
    <location>
        <position position="519"/>
    </location>
</feature>
<evidence type="ECO:0000259" key="15">
    <source>
        <dbReference type="PROSITE" id="PS50805"/>
    </source>
</evidence>
<feature type="compositionally biased region" description="Polar residues" evidence="13">
    <location>
        <begin position="92"/>
        <end position="116"/>
    </location>
</feature>
<feature type="compositionally biased region" description="Basic and acidic residues" evidence="13">
    <location>
        <begin position="360"/>
        <end position="371"/>
    </location>
</feature>
<evidence type="ECO:0000256" key="12">
    <source>
        <dbReference type="PROSITE-ProRule" id="PRU00042"/>
    </source>
</evidence>
<protein>
    <submittedName>
        <fullName evidence="16">Uncharacterized protein</fullName>
    </submittedName>
</protein>
<gene>
    <name evidence="16" type="ORF">AB205_0054920</name>
</gene>
<keyword evidence="7" id="KW-0862">Zinc</keyword>
<evidence type="ECO:0000256" key="9">
    <source>
        <dbReference type="ARBA" id="ARBA00023125"/>
    </source>
</evidence>
<dbReference type="GO" id="GO:0003677">
    <property type="term" value="F:DNA binding"/>
    <property type="evidence" value="ECO:0007669"/>
    <property type="project" value="UniProtKB-KW"/>
</dbReference>
<name>A0A2G9SM33_AQUCT</name>
<feature type="region of interest" description="Disordered" evidence="13">
    <location>
        <begin position="234"/>
        <end position="282"/>
    </location>
</feature>
<keyword evidence="17" id="KW-1185">Reference proteome</keyword>
<dbReference type="PANTHER" id="PTHR47772">
    <property type="entry name" value="ZINC FINGER PROTEIN 200"/>
    <property type="match status" value="1"/>
</dbReference>
<feature type="region of interest" description="Disordered" evidence="13">
    <location>
        <begin position="143"/>
        <end position="199"/>
    </location>
</feature>
<dbReference type="PROSITE" id="PS50157">
    <property type="entry name" value="ZINC_FINGER_C2H2_2"/>
    <property type="match status" value="2"/>
</dbReference>
<proteinExistence type="inferred from homology"/>
<dbReference type="InterPro" id="IPR036051">
    <property type="entry name" value="KRAB_dom_sf"/>
</dbReference>
<feature type="domain" description="KRAB" evidence="15">
    <location>
        <begin position="12"/>
        <end position="83"/>
    </location>
</feature>
<feature type="domain" description="C2H2-type" evidence="14">
    <location>
        <begin position="486"/>
        <end position="513"/>
    </location>
</feature>
<dbReference type="InterPro" id="IPR013087">
    <property type="entry name" value="Znf_C2H2_type"/>
</dbReference>
<dbReference type="OrthoDB" id="9892686at2759"/>
<feature type="compositionally biased region" description="Basic and acidic residues" evidence="13">
    <location>
        <begin position="271"/>
        <end position="282"/>
    </location>
</feature>
<dbReference type="Gene3D" id="6.10.140.140">
    <property type="match status" value="1"/>
</dbReference>
<dbReference type="PROSITE" id="PS00028">
    <property type="entry name" value="ZINC_FINGER_C2H2_1"/>
    <property type="match status" value="2"/>
</dbReference>
<feature type="compositionally biased region" description="Basic and acidic residues" evidence="13">
    <location>
        <begin position="162"/>
        <end position="176"/>
    </location>
</feature>
<evidence type="ECO:0000256" key="13">
    <source>
        <dbReference type="SAM" id="MobiDB-lite"/>
    </source>
</evidence>
<evidence type="ECO:0000256" key="10">
    <source>
        <dbReference type="ARBA" id="ARBA00023163"/>
    </source>
</evidence>
<dbReference type="SUPFAM" id="SSF57667">
    <property type="entry name" value="beta-beta-alpha zinc fingers"/>
    <property type="match status" value="2"/>
</dbReference>
<evidence type="ECO:0000256" key="1">
    <source>
        <dbReference type="ARBA" id="ARBA00003767"/>
    </source>
</evidence>
<dbReference type="InterPro" id="IPR050636">
    <property type="entry name" value="C2H2-ZF_domain-containing"/>
</dbReference>
<comment type="similarity">
    <text evidence="3">Belongs to the krueppel C2H2-type zinc-finger protein family.</text>
</comment>
<evidence type="ECO:0000256" key="8">
    <source>
        <dbReference type="ARBA" id="ARBA00023015"/>
    </source>
</evidence>
<keyword evidence="4" id="KW-0479">Metal-binding</keyword>
<dbReference type="PANTHER" id="PTHR47772:SF13">
    <property type="entry name" value="GASTRULA ZINC FINGER PROTEIN XLCGF49.1-LIKE-RELATED"/>
    <property type="match status" value="1"/>
</dbReference>
<keyword evidence="10" id="KW-0804">Transcription</keyword>
<evidence type="ECO:0000256" key="11">
    <source>
        <dbReference type="ARBA" id="ARBA00023242"/>
    </source>
</evidence>
<dbReference type="CDD" id="cd07765">
    <property type="entry name" value="KRAB_A-box"/>
    <property type="match status" value="1"/>
</dbReference>
<keyword evidence="5" id="KW-0677">Repeat</keyword>
<feature type="region of interest" description="Disordered" evidence="13">
    <location>
        <begin position="302"/>
        <end position="416"/>
    </location>
</feature>
<dbReference type="GO" id="GO:0006355">
    <property type="term" value="P:regulation of DNA-templated transcription"/>
    <property type="evidence" value="ECO:0007669"/>
    <property type="project" value="InterPro"/>
</dbReference>
<keyword evidence="6 12" id="KW-0863">Zinc-finger</keyword>
<dbReference type="GO" id="GO:0008270">
    <property type="term" value="F:zinc ion binding"/>
    <property type="evidence" value="ECO:0007669"/>
    <property type="project" value="UniProtKB-KW"/>
</dbReference>
<feature type="region of interest" description="Disordered" evidence="13">
    <location>
        <begin position="431"/>
        <end position="458"/>
    </location>
</feature>
<dbReference type="InterPro" id="IPR036236">
    <property type="entry name" value="Znf_C2H2_sf"/>
</dbReference>
<dbReference type="Pfam" id="PF01352">
    <property type="entry name" value="KRAB"/>
    <property type="match status" value="1"/>
</dbReference>
<evidence type="ECO:0000256" key="3">
    <source>
        <dbReference type="ARBA" id="ARBA00006991"/>
    </source>
</evidence>
<dbReference type="Gene3D" id="3.30.160.60">
    <property type="entry name" value="Classic Zinc Finger"/>
    <property type="match status" value="3"/>
</dbReference>